<dbReference type="InterPro" id="IPR001245">
    <property type="entry name" value="Ser-Thr/Tyr_kinase_cat_dom"/>
</dbReference>
<dbReference type="Gene3D" id="1.10.510.10">
    <property type="entry name" value="Transferase(Phosphotransferase) domain 1"/>
    <property type="match status" value="1"/>
</dbReference>
<evidence type="ECO:0000259" key="3">
    <source>
        <dbReference type="PROSITE" id="PS50209"/>
    </source>
</evidence>
<feature type="compositionally biased region" description="Polar residues" evidence="1">
    <location>
        <begin position="458"/>
        <end position="467"/>
    </location>
</feature>
<dbReference type="InterPro" id="IPR011029">
    <property type="entry name" value="DEATH-like_dom_sf"/>
</dbReference>
<dbReference type="GO" id="GO:0043123">
    <property type="term" value="P:positive regulation of canonical NF-kappaB signal transduction"/>
    <property type="evidence" value="ECO:0007669"/>
    <property type="project" value="UniProtKB-ARBA"/>
</dbReference>
<accession>A0A8U0PKH5</accession>
<sequence>MLAVQFVSAVKDKYINPWQSNKQDKIKKSCIIIESTGFCSYYQMAVETVHQEDVLNVILCRTSAGGCLRGTYRRTELQVSIKVLSSRTAGGSEWTEWMRDVAVVRQVHSERVLVPLGVYKAWCLMGLLYDWMPEGSLHSLLYQTQLYPGLPMSFRLGILLDVAEGLCHLHCIPLPHQALKPTNVLLDQQYRAKVSDWGLPRQWRVGSSLSAGGGPCFRDLVYLSPEALTGTTPSVEADMYSFGVLLWETLNRRQPCGDLLQLLSGDDGIGSGLKDELLPKHVPHCHTLSQLMTNCWSTNPHSRPTAEDCALELRSAIATFDPDAMTRATLRMRESKERALHDSKIHPVKDIPIEINNLEACAGSGDTKYVGNKTLLFPQTSCPSETLPSPTTAIYTGEAPQRKHCQDCVTGSVVSSTSPRCPSSGPGPEHSRGTGGVSQRQSPPPPLSSSPSKALRQSPLNQPTASSHAAARCVSTTPMAVSYCRILRERREGIIRGMTEGRLNNLLDVLISRRALPPEACEVISASLTLTARTRSLLDTCACQGEHAASLVATTLGLMSIATNRGPPQMSH</sequence>
<dbReference type="PROSITE" id="PS50011">
    <property type="entry name" value="PROTEIN_KINASE_DOM"/>
    <property type="match status" value="1"/>
</dbReference>
<gene>
    <name evidence="5" type="primary">LOC120025385</name>
</gene>
<dbReference type="InterPro" id="IPR051681">
    <property type="entry name" value="Ser/Thr_Kinases-Pseudokinases"/>
</dbReference>
<evidence type="ECO:0000313" key="5">
    <source>
        <dbReference type="RefSeq" id="XP_038825862.1"/>
    </source>
</evidence>
<dbReference type="KEGG" id="snh:120025385"/>
<evidence type="ECO:0000256" key="1">
    <source>
        <dbReference type="SAM" id="MobiDB-lite"/>
    </source>
</evidence>
<protein>
    <submittedName>
        <fullName evidence="5">Receptor-interacting serine/threonine-protein kinase 2-like</fullName>
    </submittedName>
</protein>
<dbReference type="SUPFAM" id="SSF56112">
    <property type="entry name" value="Protein kinase-like (PK-like)"/>
    <property type="match status" value="1"/>
</dbReference>
<dbReference type="GO" id="GO:0042981">
    <property type="term" value="P:regulation of apoptotic process"/>
    <property type="evidence" value="ECO:0007669"/>
    <property type="project" value="InterPro"/>
</dbReference>
<dbReference type="InterPro" id="IPR001315">
    <property type="entry name" value="CARD"/>
</dbReference>
<dbReference type="Pfam" id="PF07714">
    <property type="entry name" value="PK_Tyr_Ser-Thr"/>
    <property type="match status" value="1"/>
</dbReference>
<dbReference type="SUPFAM" id="SSF47986">
    <property type="entry name" value="DEATH domain"/>
    <property type="match status" value="1"/>
</dbReference>
<dbReference type="GO" id="GO:0004706">
    <property type="term" value="F:JUN kinase kinase kinase activity"/>
    <property type="evidence" value="ECO:0007669"/>
    <property type="project" value="TreeGrafter"/>
</dbReference>
<dbReference type="PROSITE" id="PS50209">
    <property type="entry name" value="CARD"/>
    <property type="match status" value="1"/>
</dbReference>
<dbReference type="RefSeq" id="XP_038825862.1">
    <property type="nucleotide sequence ID" value="XM_038969934.1"/>
</dbReference>
<reference evidence="5" key="1">
    <citation type="submission" date="2025-08" db="UniProtKB">
        <authorList>
            <consortium name="RefSeq"/>
        </authorList>
    </citation>
    <scope>IDENTIFICATION</scope>
    <source>
        <tissue evidence="5">White muscle</tissue>
    </source>
</reference>
<organism evidence="4 5">
    <name type="scientific">Salvelinus namaycush</name>
    <name type="common">Lake trout</name>
    <name type="synonym">Salmo namaycush</name>
    <dbReference type="NCBI Taxonomy" id="8040"/>
    <lineage>
        <taxon>Eukaryota</taxon>
        <taxon>Metazoa</taxon>
        <taxon>Chordata</taxon>
        <taxon>Craniata</taxon>
        <taxon>Vertebrata</taxon>
        <taxon>Euteleostomi</taxon>
        <taxon>Actinopterygii</taxon>
        <taxon>Neopterygii</taxon>
        <taxon>Teleostei</taxon>
        <taxon>Protacanthopterygii</taxon>
        <taxon>Salmoniformes</taxon>
        <taxon>Salmonidae</taxon>
        <taxon>Salmoninae</taxon>
        <taxon>Salvelinus</taxon>
    </lineage>
</organism>
<evidence type="ECO:0000313" key="4">
    <source>
        <dbReference type="Proteomes" id="UP000808372"/>
    </source>
</evidence>
<feature type="domain" description="CARD" evidence="3">
    <location>
        <begin position="479"/>
        <end position="556"/>
    </location>
</feature>
<dbReference type="GeneID" id="120025385"/>
<dbReference type="InterPro" id="IPR000719">
    <property type="entry name" value="Prot_kinase_dom"/>
</dbReference>
<feature type="region of interest" description="Disordered" evidence="1">
    <location>
        <begin position="415"/>
        <end position="471"/>
    </location>
</feature>
<dbReference type="GO" id="GO:0031349">
    <property type="term" value="P:positive regulation of defense response"/>
    <property type="evidence" value="ECO:0007669"/>
    <property type="project" value="UniProtKB-ARBA"/>
</dbReference>
<proteinExistence type="predicted"/>
<dbReference type="Proteomes" id="UP000808372">
    <property type="component" value="Chromosome 30"/>
</dbReference>
<dbReference type="Pfam" id="PF00619">
    <property type="entry name" value="CARD"/>
    <property type="match status" value="1"/>
</dbReference>
<dbReference type="InterPro" id="IPR011009">
    <property type="entry name" value="Kinase-like_dom_sf"/>
</dbReference>
<feature type="domain" description="Protein kinase" evidence="2">
    <location>
        <begin position="57"/>
        <end position="317"/>
    </location>
</feature>
<name>A0A8U0PKH5_SALNM</name>
<keyword evidence="4" id="KW-1185">Reference proteome</keyword>
<dbReference type="Gene3D" id="1.10.533.10">
    <property type="entry name" value="Death Domain, Fas"/>
    <property type="match status" value="1"/>
</dbReference>
<dbReference type="PANTHER" id="PTHR44329:SF143">
    <property type="entry name" value="RECEPTOR INTERACTING SERINE_THREONINE KINASE 2"/>
    <property type="match status" value="1"/>
</dbReference>
<dbReference type="PANTHER" id="PTHR44329">
    <property type="entry name" value="SERINE/THREONINE-PROTEIN KINASE TNNI3K-RELATED"/>
    <property type="match status" value="1"/>
</dbReference>
<dbReference type="GO" id="GO:0005524">
    <property type="term" value="F:ATP binding"/>
    <property type="evidence" value="ECO:0007669"/>
    <property type="project" value="InterPro"/>
</dbReference>
<evidence type="ECO:0000259" key="2">
    <source>
        <dbReference type="PROSITE" id="PS50011"/>
    </source>
</evidence>
<dbReference type="AlphaFoldDB" id="A0A8U0PKH5"/>